<keyword evidence="3" id="KW-1185">Reference proteome</keyword>
<sequence>MDVAGWFDRYVAAFVALCRGDRDDAEALLEYYSVPLLITGDADSSWFGTADEVLAVARGQMAAMRDAGFDRTEMSGAQAVALNRTSTWFAADFVRRRGDDSEIAAFSAFYLITDLPVGRRITTLGIRS</sequence>
<accession>A0ABV9YWJ7</accession>
<evidence type="ECO:0000259" key="1">
    <source>
        <dbReference type="Pfam" id="PF20795"/>
    </source>
</evidence>
<dbReference type="EMBL" id="JBHSIV010000052">
    <property type="protein sequence ID" value="MFC5065967.1"/>
    <property type="molecule type" value="Genomic_DNA"/>
</dbReference>
<dbReference type="InterPro" id="IPR049219">
    <property type="entry name" value="DUF6841"/>
</dbReference>
<reference evidence="3" key="1">
    <citation type="journal article" date="2019" name="Int. J. Syst. Evol. Microbiol.">
        <title>The Global Catalogue of Microorganisms (GCM) 10K type strain sequencing project: providing services to taxonomists for standard genome sequencing and annotation.</title>
        <authorList>
            <consortium name="The Broad Institute Genomics Platform"/>
            <consortium name="The Broad Institute Genome Sequencing Center for Infectious Disease"/>
            <person name="Wu L."/>
            <person name="Ma J."/>
        </authorList>
    </citation>
    <scope>NUCLEOTIDE SEQUENCE [LARGE SCALE GENOMIC DNA]</scope>
    <source>
        <strain evidence="3">CGMCC 4.7093</strain>
    </source>
</reference>
<evidence type="ECO:0000313" key="2">
    <source>
        <dbReference type="EMBL" id="MFC5065967.1"/>
    </source>
</evidence>
<proteinExistence type="predicted"/>
<dbReference type="RefSeq" id="WP_378039284.1">
    <property type="nucleotide sequence ID" value="NZ_JBHSIV010000052.1"/>
</dbReference>
<dbReference type="Proteomes" id="UP001595947">
    <property type="component" value="Unassembled WGS sequence"/>
</dbReference>
<evidence type="ECO:0000313" key="3">
    <source>
        <dbReference type="Proteomes" id="UP001595947"/>
    </source>
</evidence>
<protein>
    <recommendedName>
        <fullName evidence="1">DUF6841 domain-containing protein</fullName>
    </recommendedName>
</protein>
<comment type="caution">
    <text evidence="2">The sequence shown here is derived from an EMBL/GenBank/DDBJ whole genome shotgun (WGS) entry which is preliminary data.</text>
</comment>
<dbReference type="Pfam" id="PF20795">
    <property type="entry name" value="DUF6841"/>
    <property type="match status" value="1"/>
</dbReference>
<feature type="domain" description="DUF6841" evidence="1">
    <location>
        <begin position="3"/>
        <end position="124"/>
    </location>
</feature>
<gene>
    <name evidence="2" type="ORF">ACFPBZ_27380</name>
</gene>
<organism evidence="2 3">
    <name type="scientific">Actinomycetospora atypica</name>
    <dbReference type="NCBI Taxonomy" id="1290095"/>
    <lineage>
        <taxon>Bacteria</taxon>
        <taxon>Bacillati</taxon>
        <taxon>Actinomycetota</taxon>
        <taxon>Actinomycetes</taxon>
        <taxon>Pseudonocardiales</taxon>
        <taxon>Pseudonocardiaceae</taxon>
        <taxon>Actinomycetospora</taxon>
    </lineage>
</organism>
<name>A0ABV9YWJ7_9PSEU</name>